<feature type="transmembrane region" description="Helical" evidence="2">
    <location>
        <begin position="102"/>
        <end position="122"/>
    </location>
</feature>
<evidence type="ECO:0000256" key="2">
    <source>
        <dbReference type="SAM" id="Phobius"/>
    </source>
</evidence>
<keyword evidence="5" id="KW-1185">Reference proteome</keyword>
<accession>F0VDS9</accession>
<dbReference type="eggNOG" id="ENOG502TF06">
    <property type="taxonomic scope" value="Eukaryota"/>
</dbReference>
<reference evidence="5" key="1">
    <citation type="journal article" date="2012" name="PLoS Pathog.">
        <title>Comparative genomics of the apicomplexan parasites Toxoplasma gondii and Neospora caninum: Coccidia differing in host range and transmission strategy.</title>
        <authorList>
            <person name="Reid A.J."/>
            <person name="Vermont S.J."/>
            <person name="Cotton J.A."/>
            <person name="Harris D."/>
            <person name="Hill-Cawthorne G.A."/>
            <person name="Konen-Waisman S."/>
            <person name="Latham S.M."/>
            <person name="Mourier T."/>
            <person name="Norton R."/>
            <person name="Quail M.A."/>
            <person name="Sanders M."/>
            <person name="Shanmugam D."/>
            <person name="Sohal A."/>
            <person name="Wasmuth J.D."/>
            <person name="Brunk B."/>
            <person name="Grigg M.E."/>
            <person name="Howard J.C."/>
            <person name="Parkinson J."/>
            <person name="Roos D.S."/>
            <person name="Trees A.J."/>
            <person name="Berriman M."/>
            <person name="Pain A."/>
            <person name="Wastling J.M."/>
        </authorList>
    </citation>
    <scope>NUCLEOTIDE SEQUENCE [LARGE SCALE GENOMIC DNA]</scope>
    <source>
        <strain evidence="5">Liverpool</strain>
    </source>
</reference>
<feature type="chain" id="PRO_5003260973" description="Transmembrane protein" evidence="3">
    <location>
        <begin position="28"/>
        <end position="415"/>
    </location>
</feature>
<keyword evidence="3" id="KW-0732">Signal</keyword>
<sequence>MSGSTARGIAVLVLSSVANVYVRFVSAGESPGNATAAECSTPLSSARASSSPEGGWKSAACALLPPPFRRISSWSVSDGQPSSADLGSSPNYDDASTAVTPFVYLLCALVLADGIVAVLKHLRRLYKHRRQKASLVGRKTGTSATQRSAGEDAAEATLRPRGGEKGTGVGTDGPLGLTREQSADRHPGDRNGRDASPPAPEPGAAQRDEEETCRNLESQLQQLRAELASACKGGTANFVAQAKLQRRIIRLEQQLADAQKQRKTADFLEEQEHQQPDKSFLTKFSGLGGRNSTLVGGLESAAAQLGNRLAASVAASLFKVRRSTWSAETGLSLKQKIQRRHSFRSGFSPFRVALCACNSTVFHKLARSSYTCHVPQIAEPFPSEGTKGTFFTGFLRNCTLRNCRRSICFSSLKMV</sequence>
<evidence type="ECO:0000256" key="1">
    <source>
        <dbReference type="SAM" id="MobiDB-lite"/>
    </source>
</evidence>
<name>F0VDS9_NEOCL</name>
<dbReference type="OMA" id="HPQSVWK"/>
<feature type="region of interest" description="Disordered" evidence="1">
    <location>
        <begin position="130"/>
        <end position="216"/>
    </location>
</feature>
<dbReference type="EMBL" id="FR823387">
    <property type="protein sequence ID" value="CBZ51872.1"/>
    <property type="molecule type" value="Genomic_DNA"/>
</dbReference>
<feature type="signal peptide" evidence="3">
    <location>
        <begin position="1"/>
        <end position="27"/>
    </location>
</feature>
<keyword evidence="2" id="KW-1133">Transmembrane helix</keyword>
<evidence type="ECO:0000313" key="5">
    <source>
        <dbReference type="Proteomes" id="UP000007494"/>
    </source>
</evidence>
<evidence type="ECO:0008006" key="6">
    <source>
        <dbReference type="Google" id="ProtNLM"/>
    </source>
</evidence>
<keyword evidence="2" id="KW-0812">Transmembrane</keyword>
<dbReference type="VEuPathDB" id="ToxoDB:NCLIV_016640"/>
<dbReference type="InParanoid" id="F0VDS9"/>
<feature type="compositionally biased region" description="Basic and acidic residues" evidence="1">
    <location>
        <begin position="181"/>
        <end position="193"/>
    </location>
</feature>
<dbReference type="OrthoDB" id="10316778at2759"/>
<keyword evidence="2" id="KW-0472">Membrane</keyword>
<proteinExistence type="predicted"/>
<evidence type="ECO:0000313" key="4">
    <source>
        <dbReference type="EMBL" id="CBZ51872.1"/>
    </source>
</evidence>
<dbReference type="Proteomes" id="UP000007494">
    <property type="component" value="Chromosome VI"/>
</dbReference>
<gene>
    <name evidence="4" type="ORF">NCLIV_016640</name>
</gene>
<organism evidence="4 5">
    <name type="scientific">Neospora caninum (strain Liverpool)</name>
    <dbReference type="NCBI Taxonomy" id="572307"/>
    <lineage>
        <taxon>Eukaryota</taxon>
        <taxon>Sar</taxon>
        <taxon>Alveolata</taxon>
        <taxon>Apicomplexa</taxon>
        <taxon>Conoidasida</taxon>
        <taxon>Coccidia</taxon>
        <taxon>Eucoccidiorida</taxon>
        <taxon>Eimeriorina</taxon>
        <taxon>Sarcocystidae</taxon>
        <taxon>Neospora</taxon>
    </lineage>
</organism>
<dbReference type="AlphaFoldDB" id="F0VDS9"/>
<dbReference type="GeneID" id="13444502"/>
<evidence type="ECO:0000256" key="3">
    <source>
        <dbReference type="SAM" id="SignalP"/>
    </source>
</evidence>
<dbReference type="RefSeq" id="XP_003881905.1">
    <property type="nucleotide sequence ID" value="XM_003881856.1"/>
</dbReference>
<protein>
    <recommendedName>
        <fullName evidence="6">Transmembrane protein</fullName>
    </recommendedName>
</protein>